<dbReference type="Gene3D" id="2.120.10.10">
    <property type="match status" value="2"/>
</dbReference>
<dbReference type="InterPro" id="IPR036278">
    <property type="entry name" value="Sialidase_sf"/>
</dbReference>
<evidence type="ECO:0000313" key="4">
    <source>
        <dbReference type="EMBL" id="AOP46171.1"/>
    </source>
</evidence>
<sequence>MAYESSVPYRAGTEGYTSFRIPAVVRARSGTVLALAEGRVSSTADRGDLDLVRKRSTDGGRTWGPLRVVARNGTATAGNPPREIIDRAELPRWRRYATGPGHALRLRRGRHAGRLLVPAIHSTPPTRPGFATVGGDGVGAVQDVAAVVAGLGAVVPGFSAYSTITFRRIPVEEPR</sequence>
<dbReference type="SUPFAM" id="SSF50939">
    <property type="entry name" value="Sialidases"/>
    <property type="match status" value="1"/>
</dbReference>
<keyword evidence="5" id="KW-1185">Reference proteome</keyword>
<gene>
    <name evidence="4" type="ORF">SL103_07905</name>
</gene>
<dbReference type="GO" id="GO:0004308">
    <property type="term" value="F:exo-alpha-sialidase activity"/>
    <property type="evidence" value="ECO:0007669"/>
    <property type="project" value="UniProtKB-EC"/>
</dbReference>
<evidence type="ECO:0000256" key="3">
    <source>
        <dbReference type="ARBA" id="ARBA00012733"/>
    </source>
</evidence>
<name>A0A1D7VHG3_9ACTN</name>
<dbReference type="Proteomes" id="UP000094094">
    <property type="component" value="Chromosome"/>
</dbReference>
<evidence type="ECO:0000256" key="2">
    <source>
        <dbReference type="ARBA" id="ARBA00009348"/>
    </source>
</evidence>
<accession>A0A1D7VHG3</accession>
<dbReference type="InterPro" id="IPR026856">
    <property type="entry name" value="Sialidase_fam"/>
</dbReference>
<dbReference type="KEGG" id="slc:SL103_07905"/>
<reference evidence="4 5" key="1">
    <citation type="submission" date="2016-09" db="EMBL/GenBank/DDBJ databases">
        <title>Complete genome sequencing of Streptomyces lydicus 103 and metabolic pathways analysis of antibiotic biosynthesis.</title>
        <authorList>
            <person name="Jia N."/>
            <person name="Ding M.-Z."/>
            <person name="Gao F."/>
            <person name="Yuan Y.-J."/>
        </authorList>
    </citation>
    <scope>NUCLEOTIDE SEQUENCE [LARGE SCALE GENOMIC DNA]</scope>
    <source>
        <strain evidence="4 5">103</strain>
    </source>
</reference>
<dbReference type="EC" id="3.2.1.18" evidence="3"/>
<dbReference type="GO" id="GO:0009313">
    <property type="term" value="P:oligosaccharide catabolic process"/>
    <property type="evidence" value="ECO:0007669"/>
    <property type="project" value="TreeGrafter"/>
</dbReference>
<dbReference type="GO" id="GO:0016020">
    <property type="term" value="C:membrane"/>
    <property type="evidence" value="ECO:0007669"/>
    <property type="project" value="TreeGrafter"/>
</dbReference>
<comment type="catalytic activity">
    <reaction evidence="1">
        <text>Hydrolysis of alpha-(2-&gt;3)-, alpha-(2-&gt;6)-, alpha-(2-&gt;8)- glycosidic linkages of terminal sialic acid residues in oligosaccharides, glycoproteins, glycolipids, colominic acid and synthetic substrates.</text>
        <dbReference type="EC" id="3.2.1.18"/>
    </reaction>
</comment>
<dbReference type="GO" id="GO:0006689">
    <property type="term" value="P:ganglioside catabolic process"/>
    <property type="evidence" value="ECO:0007669"/>
    <property type="project" value="TreeGrafter"/>
</dbReference>
<dbReference type="EMBL" id="CP017157">
    <property type="protein sequence ID" value="AOP46171.1"/>
    <property type="molecule type" value="Genomic_DNA"/>
</dbReference>
<evidence type="ECO:0000256" key="1">
    <source>
        <dbReference type="ARBA" id="ARBA00000427"/>
    </source>
</evidence>
<proteinExistence type="inferred from homology"/>
<comment type="similarity">
    <text evidence="2">Belongs to the glycosyl hydrolase 33 family.</text>
</comment>
<organism evidence="4 5">
    <name type="scientific">Streptomyces lydicus</name>
    <dbReference type="NCBI Taxonomy" id="47763"/>
    <lineage>
        <taxon>Bacteria</taxon>
        <taxon>Bacillati</taxon>
        <taxon>Actinomycetota</taxon>
        <taxon>Actinomycetes</taxon>
        <taxon>Kitasatosporales</taxon>
        <taxon>Streptomycetaceae</taxon>
        <taxon>Streptomyces</taxon>
    </lineage>
</organism>
<evidence type="ECO:0000313" key="5">
    <source>
        <dbReference type="Proteomes" id="UP000094094"/>
    </source>
</evidence>
<protein>
    <recommendedName>
        <fullName evidence="3">exo-alpha-sialidase</fullName>
        <ecNumber evidence="3">3.2.1.18</ecNumber>
    </recommendedName>
</protein>
<dbReference type="PANTHER" id="PTHR10628:SF30">
    <property type="entry name" value="EXO-ALPHA-SIALIDASE"/>
    <property type="match status" value="1"/>
</dbReference>
<dbReference type="PANTHER" id="PTHR10628">
    <property type="entry name" value="SIALIDASE"/>
    <property type="match status" value="1"/>
</dbReference>
<dbReference type="AlphaFoldDB" id="A0A1D7VHG3"/>
<dbReference type="GO" id="GO:0005737">
    <property type="term" value="C:cytoplasm"/>
    <property type="evidence" value="ECO:0007669"/>
    <property type="project" value="TreeGrafter"/>
</dbReference>
<dbReference type="CDD" id="cd15482">
    <property type="entry name" value="Sialidase_non-viral"/>
    <property type="match status" value="1"/>
</dbReference>